<dbReference type="SUPFAM" id="SSF54001">
    <property type="entry name" value="Cysteine proteinases"/>
    <property type="match status" value="1"/>
</dbReference>
<dbReference type="Gene3D" id="2.60.40.3140">
    <property type="match status" value="1"/>
</dbReference>
<organism evidence="3 4">
    <name type="scientific">Winogradskyella maritima</name>
    <dbReference type="NCBI Taxonomy" id="1517766"/>
    <lineage>
        <taxon>Bacteria</taxon>
        <taxon>Pseudomonadati</taxon>
        <taxon>Bacteroidota</taxon>
        <taxon>Flavobacteriia</taxon>
        <taxon>Flavobacteriales</taxon>
        <taxon>Flavobacteriaceae</taxon>
        <taxon>Winogradskyella</taxon>
    </lineage>
</organism>
<dbReference type="Pfam" id="PF12969">
    <property type="entry name" value="DUF3857"/>
    <property type="match status" value="1"/>
</dbReference>
<comment type="caution">
    <text evidence="3">The sequence shown here is derived from an EMBL/GenBank/DDBJ whole genome shotgun (WGS) entry which is preliminary data.</text>
</comment>
<evidence type="ECO:0000313" key="3">
    <source>
        <dbReference type="EMBL" id="MFC3877864.1"/>
    </source>
</evidence>
<dbReference type="Gene3D" id="2.60.120.1130">
    <property type="match status" value="1"/>
</dbReference>
<dbReference type="EMBL" id="JBHSAT010000021">
    <property type="protein sequence ID" value="MFC3877864.1"/>
    <property type="molecule type" value="Genomic_DNA"/>
</dbReference>
<feature type="domain" description="Transglutaminase-like" evidence="1">
    <location>
        <begin position="338"/>
        <end position="408"/>
    </location>
</feature>
<protein>
    <submittedName>
        <fullName evidence="3">DUF3857 domain-containing protein</fullName>
    </submittedName>
</protein>
<dbReference type="Proteomes" id="UP001595812">
    <property type="component" value="Unassembled WGS sequence"/>
</dbReference>
<evidence type="ECO:0000259" key="1">
    <source>
        <dbReference type="Pfam" id="PF01841"/>
    </source>
</evidence>
<feature type="domain" description="DUF3857" evidence="2">
    <location>
        <begin position="84"/>
        <end position="232"/>
    </location>
</feature>
<dbReference type="Pfam" id="PF01841">
    <property type="entry name" value="Transglut_core"/>
    <property type="match status" value="1"/>
</dbReference>
<proteinExistence type="predicted"/>
<sequence length="689" mass="79123">MTKQRLFWLKNKLILNLKMKKLLSLWALTLITTFIQAQDYKFGEVSIDELNENVHPQDPDTNAAILYKNEDISFYFSQSDGFMQERVVHQRIKIYNKEGYDWATKRVYLYNGGGNKTEKLRNVKGYTFNKINGEIEKDKLKKDGVFEEEFNEYTKINTITMPNVQDGSVVEFTYKIVSPFLEIDDIYFQSLIPMNRLDVKISTPQFYRYDKLTNLKASYYPNIKEHKENKKYNSTSSSRSGAYISKTNFTRSTSEYFDNVLEISEENIPGLVEESYSGNLDNYISKMSMELSAILNQFGAIEKSLSTTWDKVSKTIYEYSSFGGQLKRSNFFKDDLANILSGVEAPFDKASVIHSFVKSKVKWNGNYGFTSHNGIRDAYKDGVGNVGDINLLMIAMLKSQGVNAFPVLISTRNNGIPLFPTRKGFNYVITLVEDAGKYILLDATETYSEVNILPQRALNWQGRLIKDDGTSGWIDLRPSEKSVETTSLNIKVNDDFTIEGKVRKSLTSHLALRYRDRYTGVTSEDHIKQIEKDKGDLVISTLNFENSKDTSKPVMLTYEYNSSDAIDNIGGNLYFSPLVFLTMNESPFKLDKRDYPIDFIMPFEDKYLVNIMLPEGYKVESMPENEILQFKDGAAQFTYVGKVNGRYLQMSISFELSESLIAPSEYPVFKNFFEKIVEKQNQQIVLTKA</sequence>
<gene>
    <name evidence="3" type="ORF">ACFOSX_11565</name>
</gene>
<evidence type="ECO:0000259" key="2">
    <source>
        <dbReference type="Pfam" id="PF12969"/>
    </source>
</evidence>
<dbReference type="InterPro" id="IPR038765">
    <property type="entry name" value="Papain-like_cys_pep_sf"/>
</dbReference>
<dbReference type="Gene3D" id="3.10.620.30">
    <property type="match status" value="1"/>
</dbReference>
<evidence type="ECO:0000313" key="4">
    <source>
        <dbReference type="Proteomes" id="UP001595812"/>
    </source>
</evidence>
<dbReference type="InterPro" id="IPR002931">
    <property type="entry name" value="Transglutaminase-like"/>
</dbReference>
<dbReference type="RefSeq" id="WP_386101099.1">
    <property type="nucleotide sequence ID" value="NZ_JBHSAT010000021.1"/>
</dbReference>
<keyword evidence="4" id="KW-1185">Reference proteome</keyword>
<accession>A0ABV8AJE7</accession>
<name>A0ABV8AJE7_9FLAO</name>
<reference evidence="4" key="1">
    <citation type="journal article" date="2019" name="Int. J. Syst. Evol. Microbiol.">
        <title>The Global Catalogue of Microorganisms (GCM) 10K type strain sequencing project: providing services to taxonomists for standard genome sequencing and annotation.</title>
        <authorList>
            <consortium name="The Broad Institute Genomics Platform"/>
            <consortium name="The Broad Institute Genome Sequencing Center for Infectious Disease"/>
            <person name="Wu L."/>
            <person name="Ma J."/>
        </authorList>
    </citation>
    <scope>NUCLEOTIDE SEQUENCE [LARGE SCALE GENOMIC DNA]</scope>
    <source>
        <strain evidence="4">CECT 8979</strain>
    </source>
</reference>
<dbReference type="InterPro" id="IPR024618">
    <property type="entry name" value="DUF3857"/>
</dbReference>